<organism evidence="2">
    <name type="scientific">human gut metagenome</name>
    <dbReference type="NCBI Taxonomy" id="408170"/>
    <lineage>
        <taxon>unclassified sequences</taxon>
        <taxon>metagenomes</taxon>
        <taxon>organismal metagenomes</taxon>
    </lineage>
</organism>
<feature type="domain" description="Phospholipase D-like" evidence="1">
    <location>
        <begin position="87"/>
        <end position="161"/>
    </location>
</feature>
<dbReference type="GO" id="GO:0006793">
    <property type="term" value="P:phosphorus metabolic process"/>
    <property type="evidence" value="ECO:0007669"/>
    <property type="project" value="UniProtKB-ARBA"/>
</dbReference>
<accession>K1ULS3</accession>
<evidence type="ECO:0000259" key="1">
    <source>
        <dbReference type="Pfam" id="PF13091"/>
    </source>
</evidence>
<name>K1ULS3_9ZZZZ</name>
<sequence length="166" mass="18984">GMNIANYYIKGLPEIGDWRDMHIRIEGNAVNELQDIFLAMWNKSTKQHISGSQYYPLRNDSTFKGNKNVAIVDRIPKKEPRLMRQTYIKSIDAAQDKIQIVNPYFTPIPSIKKAIKRALKRGVEVEIMIPGKSDIPFTPDAAFYTANKLRKKGAKIYVYNGGFHPL</sequence>
<dbReference type="AlphaFoldDB" id="K1ULS3"/>
<dbReference type="EMBL" id="AJWY01000424">
    <property type="protein sequence ID" value="EKC81199.1"/>
    <property type="molecule type" value="Genomic_DNA"/>
</dbReference>
<dbReference type="InterPro" id="IPR025202">
    <property type="entry name" value="PLD-like_dom"/>
</dbReference>
<dbReference type="SUPFAM" id="SSF56024">
    <property type="entry name" value="Phospholipase D/nuclease"/>
    <property type="match status" value="1"/>
</dbReference>
<dbReference type="PANTHER" id="PTHR21248">
    <property type="entry name" value="CARDIOLIPIN SYNTHASE"/>
    <property type="match status" value="1"/>
</dbReference>
<comment type="caution">
    <text evidence="2">The sequence shown here is derived from an EMBL/GenBank/DDBJ whole genome shotgun (WGS) entry which is preliminary data.</text>
</comment>
<dbReference type="Pfam" id="PF13091">
    <property type="entry name" value="PLDc_2"/>
    <property type="match status" value="1"/>
</dbReference>
<dbReference type="PANTHER" id="PTHR21248:SF22">
    <property type="entry name" value="PHOSPHOLIPASE D"/>
    <property type="match status" value="1"/>
</dbReference>
<reference evidence="2" key="1">
    <citation type="journal article" date="2013" name="Environ. Microbiol.">
        <title>Microbiota from the distal guts of lean and obese adolescents exhibit partial functional redundancy besides clear differences in community structure.</title>
        <authorList>
            <person name="Ferrer M."/>
            <person name="Ruiz A."/>
            <person name="Lanza F."/>
            <person name="Haange S.B."/>
            <person name="Oberbach A."/>
            <person name="Till H."/>
            <person name="Bargiela R."/>
            <person name="Campoy C."/>
            <person name="Segura M.T."/>
            <person name="Richter M."/>
            <person name="von Bergen M."/>
            <person name="Seifert J."/>
            <person name="Suarez A."/>
        </authorList>
    </citation>
    <scope>NUCLEOTIDE SEQUENCE</scope>
</reference>
<gene>
    <name evidence="2" type="ORF">LEA_00593</name>
</gene>
<protein>
    <submittedName>
        <fullName evidence="2">Cardiolipin synthetase</fullName>
    </submittedName>
</protein>
<proteinExistence type="predicted"/>
<dbReference type="Gene3D" id="3.30.870.10">
    <property type="entry name" value="Endonuclease Chain A"/>
    <property type="match status" value="2"/>
</dbReference>
<evidence type="ECO:0000313" key="2">
    <source>
        <dbReference type="EMBL" id="EKC81199.1"/>
    </source>
</evidence>
<feature type="non-terminal residue" evidence="2">
    <location>
        <position position="1"/>
    </location>
</feature>